<evidence type="ECO:0000313" key="3">
    <source>
        <dbReference type="Proteomes" id="UP001144297"/>
    </source>
</evidence>
<sequence length="204" mass="24272">MKKISIIFFVIIFLFCAKAFITQKNFISEAKKTDNSIKAVRYYERALLSYIPLSPYNKEAIQGILERCEKFKDTEQKLYCYETLRSALYQIRSFYQPYKDEIKNIEPSIAELKTKQMIQWKYNNFSEKDYQRLYNHHMEILKYDSSPSGLWSIISIFSLLAWIGSVFWIIIKGFNTPLNKKYLLIGFVSFVLFFSLWIIGLYIA</sequence>
<keyword evidence="1" id="KW-1133">Transmembrane helix</keyword>
<accession>A0A9W6GHZ2</accession>
<organism evidence="2 3">
    <name type="scientific">Thermodesulfovibrio yellowstonii</name>
    <dbReference type="NCBI Taxonomy" id="28262"/>
    <lineage>
        <taxon>Bacteria</taxon>
        <taxon>Pseudomonadati</taxon>
        <taxon>Nitrospirota</taxon>
        <taxon>Thermodesulfovibrionia</taxon>
        <taxon>Thermodesulfovibrionales</taxon>
        <taxon>Thermodesulfovibrionaceae</taxon>
        <taxon>Thermodesulfovibrio</taxon>
    </lineage>
</organism>
<gene>
    <name evidence="2" type="ORF">TISLANDTSLP1_19140</name>
</gene>
<comment type="caution">
    <text evidence="2">The sequence shown here is derived from an EMBL/GenBank/DDBJ whole genome shotgun (WGS) entry which is preliminary data.</text>
</comment>
<keyword evidence="1" id="KW-0472">Membrane</keyword>
<dbReference type="AlphaFoldDB" id="A0A9W6GHZ2"/>
<feature type="transmembrane region" description="Helical" evidence="1">
    <location>
        <begin position="149"/>
        <end position="170"/>
    </location>
</feature>
<protein>
    <submittedName>
        <fullName evidence="2">Uncharacterized protein</fullName>
    </submittedName>
</protein>
<feature type="transmembrane region" description="Helical" evidence="1">
    <location>
        <begin position="182"/>
        <end position="203"/>
    </location>
</feature>
<evidence type="ECO:0000313" key="2">
    <source>
        <dbReference type="EMBL" id="GLI54221.1"/>
    </source>
</evidence>
<keyword evidence="3" id="KW-1185">Reference proteome</keyword>
<evidence type="ECO:0000256" key="1">
    <source>
        <dbReference type="SAM" id="Phobius"/>
    </source>
</evidence>
<proteinExistence type="predicted"/>
<reference evidence="2" key="1">
    <citation type="submission" date="2022-12" db="EMBL/GenBank/DDBJ databases">
        <title>Reference genome sequencing for broad-spectrum identification of bacterial and archaeal isolates by mass spectrometry.</title>
        <authorList>
            <person name="Sekiguchi Y."/>
            <person name="Tourlousse D.M."/>
        </authorList>
    </citation>
    <scope>NUCLEOTIDE SEQUENCE</scope>
    <source>
        <strain evidence="2">TSL-P1</strain>
    </source>
</reference>
<keyword evidence="1" id="KW-0812">Transmembrane</keyword>
<dbReference type="EMBL" id="BSDX01000001">
    <property type="protein sequence ID" value="GLI54221.1"/>
    <property type="molecule type" value="Genomic_DNA"/>
</dbReference>
<name>A0A9W6GHZ2_9BACT</name>
<dbReference type="Proteomes" id="UP001144297">
    <property type="component" value="Unassembled WGS sequence"/>
</dbReference>